<dbReference type="InterPro" id="IPR029044">
    <property type="entry name" value="Nucleotide-diphossugar_trans"/>
</dbReference>
<dbReference type="RefSeq" id="WP_016463373.1">
    <property type="nucleotide sequence ID" value="NZ_SRYO01000001.1"/>
</dbReference>
<evidence type="ECO:0000256" key="1">
    <source>
        <dbReference type="ARBA" id="ARBA00006739"/>
    </source>
</evidence>
<feature type="domain" description="Glycosyltransferase 2-like" evidence="4">
    <location>
        <begin position="6"/>
        <end position="130"/>
    </location>
</feature>
<dbReference type="OrthoDB" id="3177103at2"/>
<comment type="caution">
    <text evidence="5">The sequence shown here is derived from an EMBL/GenBank/DDBJ whole genome shotgun (WGS) entry which is preliminary data.</text>
</comment>
<dbReference type="PANTHER" id="PTHR43685">
    <property type="entry name" value="GLYCOSYLTRANSFERASE"/>
    <property type="match status" value="1"/>
</dbReference>
<dbReference type="Gene3D" id="3.90.550.10">
    <property type="entry name" value="Spore Coat Polysaccharide Biosynthesis Protein SpsA, Chain A"/>
    <property type="match status" value="1"/>
</dbReference>
<dbReference type="InterPro" id="IPR050834">
    <property type="entry name" value="Glycosyltransf_2"/>
</dbReference>
<gene>
    <name evidence="5" type="ORF">E5344_01225</name>
</gene>
<evidence type="ECO:0000256" key="2">
    <source>
        <dbReference type="ARBA" id="ARBA00022676"/>
    </source>
</evidence>
<evidence type="ECO:0000259" key="4">
    <source>
        <dbReference type="Pfam" id="PF00535"/>
    </source>
</evidence>
<comment type="similarity">
    <text evidence="1">Belongs to the glycosyltransferase 2 family.</text>
</comment>
<sequence>MTIHFCMPFWGDPTDLRSAVASVLAQSDPDWILTVIDDCYPDPSVPEYFAQLRDPRIEYRRNDTNLGITDNFRRAVTSARTDYTVILGSDDLLGPHYVARMSKVAARYPDVDVFQGGVRVVDAHGHTTRTLVDSVKRLLTPRSPRTFRGEEMAATLLMGNWLYWPSLMFRTEKLRSIDFRDDLPIILDLALLIDIALQDGALHFEPGVVFSYRRHAASLSQKAILDGSRFTDERAYYREAAGLADERGWARASRAARWRIMSRLHGVSILPSVIRGGDPRARRAAVALIFR</sequence>
<dbReference type="GO" id="GO:0016757">
    <property type="term" value="F:glycosyltransferase activity"/>
    <property type="evidence" value="ECO:0007669"/>
    <property type="project" value="UniProtKB-KW"/>
</dbReference>
<keyword evidence="3 5" id="KW-0808">Transferase</keyword>
<dbReference type="PANTHER" id="PTHR43685:SF5">
    <property type="entry name" value="GLYCOSYLTRANSFERASE EPSE-RELATED"/>
    <property type="match status" value="1"/>
</dbReference>
<dbReference type="InterPro" id="IPR001173">
    <property type="entry name" value="Glyco_trans_2-like"/>
</dbReference>
<dbReference type="SUPFAM" id="SSF53448">
    <property type="entry name" value="Nucleotide-diphospho-sugar transferases"/>
    <property type="match status" value="1"/>
</dbReference>
<protein>
    <submittedName>
        <fullName evidence="5">Glycosyltransferase</fullName>
    </submittedName>
</protein>
<evidence type="ECO:0000313" key="6">
    <source>
        <dbReference type="Proteomes" id="UP000309893"/>
    </source>
</evidence>
<evidence type="ECO:0000256" key="3">
    <source>
        <dbReference type="ARBA" id="ARBA00022679"/>
    </source>
</evidence>
<evidence type="ECO:0000313" key="5">
    <source>
        <dbReference type="EMBL" id="TGY39255.1"/>
    </source>
</evidence>
<keyword evidence="2" id="KW-0328">Glycosyltransferase</keyword>
<proteinExistence type="inferred from homology"/>
<dbReference type="AlphaFoldDB" id="A0A4S2DCE8"/>
<organism evidence="5 6">
    <name type="scientific">Microbacterium laevaniformans</name>
    <dbReference type="NCBI Taxonomy" id="36807"/>
    <lineage>
        <taxon>Bacteria</taxon>
        <taxon>Bacillati</taxon>
        <taxon>Actinomycetota</taxon>
        <taxon>Actinomycetes</taxon>
        <taxon>Micrococcales</taxon>
        <taxon>Microbacteriaceae</taxon>
        <taxon>Microbacterium</taxon>
    </lineage>
</organism>
<dbReference type="Pfam" id="PF00535">
    <property type="entry name" value="Glycos_transf_2"/>
    <property type="match status" value="1"/>
</dbReference>
<dbReference type="Proteomes" id="UP000309893">
    <property type="component" value="Unassembled WGS sequence"/>
</dbReference>
<accession>A0A4S2DCE8</accession>
<dbReference type="EMBL" id="SRYO01000001">
    <property type="protein sequence ID" value="TGY39255.1"/>
    <property type="molecule type" value="Genomic_DNA"/>
</dbReference>
<reference evidence="5 6" key="1">
    <citation type="submission" date="2019-04" db="EMBL/GenBank/DDBJ databases">
        <title>Microbes associate with the intestines of laboratory mice.</title>
        <authorList>
            <person name="Navarre W."/>
            <person name="Wong E."/>
            <person name="Huang K."/>
            <person name="Tropini C."/>
            <person name="Ng K."/>
            <person name="Yu B."/>
        </authorList>
    </citation>
    <scope>NUCLEOTIDE SEQUENCE [LARGE SCALE GENOMIC DNA]</scope>
    <source>
        <strain evidence="5 6">NM46_B2-13</strain>
    </source>
</reference>
<name>A0A4S2DCE8_9MICO</name>